<evidence type="ECO:0000313" key="2">
    <source>
        <dbReference type="Proteomes" id="UP000006365"/>
    </source>
</evidence>
<evidence type="ECO:0000313" key="1">
    <source>
        <dbReference type="EMBL" id="ADW16782.1"/>
    </source>
</evidence>
<name>A0A7U4DNC5_DESPD</name>
<accession>A0A7U4DNC5</accession>
<protein>
    <submittedName>
        <fullName evidence="1">Uncharacterized protein</fullName>
    </submittedName>
</protein>
<reference evidence="1 2" key="1">
    <citation type="journal article" date="2011" name="Stand. Genomic Sci.">
        <title>Complete genome sequence of Desulfobulbus propionicus type strain (1pr3).</title>
        <authorList>
            <person name="Pagani I."/>
            <person name="Lapidus A."/>
            <person name="Nolan M."/>
            <person name="Lucas S."/>
            <person name="Hammon N."/>
            <person name="Deshpande S."/>
            <person name="Cheng J.F."/>
            <person name="Chertkov O."/>
            <person name="Davenport K."/>
            <person name="Tapia R."/>
            <person name="Han C."/>
            <person name="Goodwin L."/>
            <person name="Pitluck S."/>
            <person name="Liolios K."/>
            <person name="Mavromatis K."/>
            <person name="Ivanova N."/>
            <person name="Mikhailova N."/>
            <person name="Pati A."/>
            <person name="Chen A."/>
            <person name="Palaniappan K."/>
            <person name="Land M."/>
            <person name="Hauser L."/>
            <person name="Chang Y.J."/>
            <person name="Jeffries C.D."/>
            <person name="Detter J.C."/>
            <person name="Brambilla E."/>
            <person name="Kannan K.P."/>
            <person name="Djao O.D."/>
            <person name="Rohde M."/>
            <person name="Pukall R."/>
            <person name="Spring S."/>
            <person name="Goker M."/>
            <person name="Sikorski J."/>
            <person name="Woyke T."/>
            <person name="Bristow J."/>
            <person name="Eisen J.A."/>
            <person name="Markowitz V."/>
            <person name="Hugenholtz P."/>
            <person name="Kyrpides N.C."/>
            <person name="Klenk H.P."/>
        </authorList>
    </citation>
    <scope>NUCLEOTIDE SEQUENCE [LARGE SCALE GENOMIC DNA]</scope>
    <source>
        <strain evidence="2">ATCC 33891 / DSM 2032 / 1pr3</strain>
    </source>
</reference>
<organism evidence="1 2">
    <name type="scientific">Desulfobulbus propionicus (strain ATCC 33891 / DSM 2032 / VKM B-1956 / 1pr3)</name>
    <dbReference type="NCBI Taxonomy" id="577650"/>
    <lineage>
        <taxon>Bacteria</taxon>
        <taxon>Pseudomonadati</taxon>
        <taxon>Thermodesulfobacteriota</taxon>
        <taxon>Desulfobulbia</taxon>
        <taxon>Desulfobulbales</taxon>
        <taxon>Desulfobulbaceae</taxon>
        <taxon>Desulfobulbus</taxon>
    </lineage>
</organism>
<dbReference type="AlphaFoldDB" id="A0A7U4DNC5"/>
<dbReference type="KEGG" id="dpr:Despr_0606"/>
<proteinExistence type="predicted"/>
<dbReference type="Proteomes" id="UP000006365">
    <property type="component" value="Chromosome"/>
</dbReference>
<keyword evidence="2" id="KW-1185">Reference proteome</keyword>
<dbReference type="EMBL" id="CP002364">
    <property type="protein sequence ID" value="ADW16782.1"/>
    <property type="molecule type" value="Genomic_DNA"/>
</dbReference>
<gene>
    <name evidence="1" type="ordered locus">Despr_0606</name>
</gene>
<sequence length="30" mass="3126">MQPCIVVLAVFLSFPSLCPANVESGTAMTV</sequence>